<sequence>MGFAVLKDEDNAIIAQYASEIKEKKKSILEFIETLKDDFSNIDTQELGLTKLVYVLQKLPNDCLEENEVGTLLEFLLTRLEGSALRNGCVVNGIHHLILHSKNLPPGCEVPIFQSIYSESTVQCFAQPDRTELFEILDFFLKHRRQGCDTFF</sequence>
<reference evidence="2" key="1">
    <citation type="submission" date="2022-11" db="UniProtKB">
        <authorList>
            <consortium name="WormBaseParasite"/>
        </authorList>
    </citation>
    <scope>IDENTIFICATION</scope>
</reference>
<evidence type="ECO:0000313" key="1">
    <source>
        <dbReference type="Proteomes" id="UP000887579"/>
    </source>
</evidence>
<dbReference type="Proteomes" id="UP000887579">
    <property type="component" value="Unplaced"/>
</dbReference>
<accession>A0AC34G933</accession>
<organism evidence="1 2">
    <name type="scientific">Panagrolaimus sp. ES5</name>
    <dbReference type="NCBI Taxonomy" id="591445"/>
    <lineage>
        <taxon>Eukaryota</taxon>
        <taxon>Metazoa</taxon>
        <taxon>Ecdysozoa</taxon>
        <taxon>Nematoda</taxon>
        <taxon>Chromadorea</taxon>
        <taxon>Rhabditida</taxon>
        <taxon>Tylenchina</taxon>
        <taxon>Panagrolaimomorpha</taxon>
        <taxon>Panagrolaimoidea</taxon>
        <taxon>Panagrolaimidae</taxon>
        <taxon>Panagrolaimus</taxon>
    </lineage>
</organism>
<dbReference type="WBParaSite" id="ES5_v2.g26246.t1">
    <property type="protein sequence ID" value="ES5_v2.g26246.t1"/>
    <property type="gene ID" value="ES5_v2.g26246"/>
</dbReference>
<protein>
    <submittedName>
        <fullName evidence="2">MMS19 nucleotide excision repair protein</fullName>
    </submittedName>
</protein>
<evidence type="ECO:0000313" key="2">
    <source>
        <dbReference type="WBParaSite" id="ES5_v2.g26246.t1"/>
    </source>
</evidence>
<proteinExistence type="predicted"/>
<name>A0AC34G933_9BILA</name>